<evidence type="ECO:0000313" key="1">
    <source>
        <dbReference type="EMBL" id="OAH25024.1"/>
    </source>
</evidence>
<dbReference type="RefSeq" id="WP_066840865.1">
    <property type="nucleotide sequence ID" value="NZ_CAJFGC010000015.1"/>
</dbReference>
<reference evidence="2" key="1">
    <citation type="submission" date="2016-02" db="EMBL/GenBank/DDBJ databases">
        <authorList>
            <person name="Kaur G."/>
            <person name="Nair G.R."/>
            <person name="Mayilraj S."/>
        </authorList>
    </citation>
    <scope>NUCLEOTIDE SEQUENCE [LARGE SCALE GENOMIC DNA]</scope>
    <source>
        <strain evidence="2">GA-15</strain>
    </source>
</reference>
<accession>A0A177I8F1</accession>
<evidence type="ECO:0000313" key="2">
    <source>
        <dbReference type="Proteomes" id="UP000076947"/>
    </source>
</evidence>
<dbReference type="OrthoDB" id="4773472at2"/>
<proteinExistence type="predicted"/>
<dbReference type="Proteomes" id="UP000076947">
    <property type="component" value="Unassembled WGS sequence"/>
</dbReference>
<gene>
    <name evidence="1" type="ORF">AYJ05_07290</name>
</gene>
<comment type="caution">
    <text evidence="1">The sequence shown here is derived from an EMBL/GenBank/DDBJ whole genome shotgun (WGS) entry which is preliminary data.</text>
</comment>
<dbReference type="EMBL" id="LSTQ01000026">
    <property type="protein sequence ID" value="OAH25024.1"/>
    <property type="molecule type" value="Genomic_DNA"/>
</dbReference>
<protein>
    <submittedName>
        <fullName evidence="1">Uncharacterized protein</fullName>
    </submittedName>
</protein>
<name>A0A177I8F1_9CORY</name>
<dbReference type="STRING" id="1705.CA21670_04415"/>
<sequence length="132" mass="15009">MSRIQFDVLVPHAQSKQVGEVFEEALKRLVTAQRIDSAEVNINDTPRLPEGMEEQLRQTYRDEHDGHDLEDAGVYRYLIKLEGVKGSLNELGMVLGRLLTPHAVLPKDWVLLEDEKAHELPAIFPWALAVSR</sequence>
<organism evidence="1 2">
    <name type="scientific">Corynebacterium stationis</name>
    <dbReference type="NCBI Taxonomy" id="1705"/>
    <lineage>
        <taxon>Bacteria</taxon>
        <taxon>Bacillati</taxon>
        <taxon>Actinomycetota</taxon>
        <taxon>Actinomycetes</taxon>
        <taxon>Mycobacteriales</taxon>
        <taxon>Corynebacteriaceae</taxon>
        <taxon>Corynebacterium</taxon>
    </lineage>
</organism>
<keyword evidence="2" id="KW-1185">Reference proteome</keyword>
<dbReference type="AlphaFoldDB" id="A0A177I8F1"/>